<feature type="domain" description="ParB-like N-terminal" evidence="1">
    <location>
        <begin position="15"/>
        <end position="113"/>
    </location>
</feature>
<dbReference type="GO" id="GO:0007059">
    <property type="term" value="P:chromosome segregation"/>
    <property type="evidence" value="ECO:0007669"/>
    <property type="project" value="TreeGrafter"/>
</dbReference>
<dbReference type="PANTHER" id="PTHR33375">
    <property type="entry name" value="CHROMOSOME-PARTITIONING PROTEIN PARB-RELATED"/>
    <property type="match status" value="1"/>
</dbReference>
<proteinExistence type="predicted"/>
<dbReference type="InterPro" id="IPR003115">
    <property type="entry name" value="ParB_N"/>
</dbReference>
<dbReference type="InterPro" id="IPR036086">
    <property type="entry name" value="ParB/Sulfiredoxin_sf"/>
</dbReference>
<dbReference type="EMBL" id="LAZR01053763">
    <property type="protein sequence ID" value="KKK80033.1"/>
    <property type="molecule type" value="Genomic_DNA"/>
</dbReference>
<dbReference type="InterPro" id="IPR050336">
    <property type="entry name" value="Chromosome_partition/occlusion"/>
</dbReference>
<reference evidence="2" key="1">
    <citation type="journal article" date="2015" name="Nature">
        <title>Complex archaea that bridge the gap between prokaryotes and eukaryotes.</title>
        <authorList>
            <person name="Spang A."/>
            <person name="Saw J.H."/>
            <person name="Jorgensen S.L."/>
            <person name="Zaremba-Niedzwiedzka K."/>
            <person name="Martijn J."/>
            <person name="Lind A.E."/>
            <person name="van Eijk R."/>
            <person name="Schleper C."/>
            <person name="Guy L."/>
            <person name="Ettema T.J."/>
        </authorList>
    </citation>
    <scope>NUCLEOTIDE SEQUENCE</scope>
</reference>
<dbReference type="GO" id="GO:0045881">
    <property type="term" value="P:positive regulation of sporulation resulting in formation of a cellular spore"/>
    <property type="evidence" value="ECO:0007669"/>
    <property type="project" value="TreeGrafter"/>
</dbReference>
<sequence length="283" mass="32238">MTDQKKADIFSYVLENIKTADVDTGKRIRTDMGDLAALATDLKEFGLHHPILVLDKTFLSDAEDLNGQPYLLLAGERRFRAALLNKWTEIPAKITQRRLSKWEISVIELHENLQRKNMSPLEEANSKAKIHTMYQEKYGEKRSGPGGEGHSLADTAKLLGESKSNVSMDLKIAQMANVIPELKDAKTKADARKMVKQFEHTLLQDEWARREQRKLALASDKLIKTEDARRSDLIKRYVIGDFFEQIKKVEERSIDLVELDPDWAIMLKEAVKDRGALTADGYT</sequence>
<dbReference type="PANTHER" id="PTHR33375:SF1">
    <property type="entry name" value="CHROMOSOME-PARTITIONING PROTEIN PARB-RELATED"/>
    <property type="match status" value="1"/>
</dbReference>
<dbReference type="SUPFAM" id="SSF110849">
    <property type="entry name" value="ParB/Sulfiredoxin"/>
    <property type="match status" value="1"/>
</dbReference>
<evidence type="ECO:0000259" key="1">
    <source>
        <dbReference type="SMART" id="SM00470"/>
    </source>
</evidence>
<feature type="non-terminal residue" evidence="2">
    <location>
        <position position="283"/>
    </location>
</feature>
<evidence type="ECO:0000313" key="2">
    <source>
        <dbReference type="EMBL" id="KKK80033.1"/>
    </source>
</evidence>
<accession>A0A0F8YF19</accession>
<comment type="caution">
    <text evidence="2">The sequence shown here is derived from an EMBL/GenBank/DDBJ whole genome shotgun (WGS) entry which is preliminary data.</text>
</comment>
<dbReference type="GO" id="GO:0005694">
    <property type="term" value="C:chromosome"/>
    <property type="evidence" value="ECO:0007669"/>
    <property type="project" value="TreeGrafter"/>
</dbReference>
<name>A0A0F8YF19_9ZZZZ</name>
<dbReference type="Gene3D" id="1.10.10.2830">
    <property type="match status" value="1"/>
</dbReference>
<dbReference type="SUPFAM" id="SSF109709">
    <property type="entry name" value="KorB DNA-binding domain-like"/>
    <property type="match status" value="1"/>
</dbReference>
<dbReference type="SMART" id="SM00470">
    <property type="entry name" value="ParB"/>
    <property type="match status" value="1"/>
</dbReference>
<dbReference type="AlphaFoldDB" id="A0A0F8YF19"/>
<organism evidence="2">
    <name type="scientific">marine sediment metagenome</name>
    <dbReference type="NCBI Taxonomy" id="412755"/>
    <lineage>
        <taxon>unclassified sequences</taxon>
        <taxon>metagenomes</taxon>
        <taxon>ecological metagenomes</taxon>
    </lineage>
</organism>
<dbReference type="Pfam" id="PF02195">
    <property type="entry name" value="ParB_N"/>
    <property type="match status" value="1"/>
</dbReference>
<dbReference type="Gene3D" id="3.90.1530.30">
    <property type="match status" value="1"/>
</dbReference>
<gene>
    <name evidence="2" type="ORF">LCGC14_2827520</name>
</gene>
<protein>
    <recommendedName>
        <fullName evidence="1">ParB-like N-terminal domain-containing protein</fullName>
    </recommendedName>
</protein>